<sequence>MVYADPQPGIELKGMWVRILLLPRHYIDTTTGEVVVSYSKLRAKGGVVFKGFSQGGVPLTFYGSCQPKENVRDLFKSLQITILDR</sequence>
<dbReference type="Proteomes" id="UP000242502">
    <property type="component" value="Unassembled WGS sequence"/>
</dbReference>
<comment type="caution">
    <text evidence="1">The sequence shown here is derived from an EMBL/GenBank/DDBJ whole genome shotgun (WGS) entry which is preliminary data.</text>
</comment>
<dbReference type="STRING" id="62101.AB835_11230"/>
<organism evidence="1 2">
    <name type="scientific">Candidatus Endobugula sertula</name>
    <name type="common">Bugula neritina bacterial symbiont</name>
    <dbReference type="NCBI Taxonomy" id="62101"/>
    <lineage>
        <taxon>Bacteria</taxon>
        <taxon>Pseudomonadati</taxon>
        <taxon>Pseudomonadota</taxon>
        <taxon>Gammaproteobacteria</taxon>
        <taxon>Cellvibrionales</taxon>
        <taxon>Cellvibrionaceae</taxon>
        <taxon>Candidatus Endobugula</taxon>
    </lineage>
</organism>
<evidence type="ECO:0000313" key="1">
    <source>
        <dbReference type="EMBL" id="ODS22968.1"/>
    </source>
</evidence>
<name>A0A1D2QN15_9GAMM</name>
<proteinExistence type="predicted"/>
<dbReference type="AlphaFoldDB" id="A0A1D2QN15"/>
<reference evidence="1 2" key="1">
    <citation type="journal article" date="2016" name="Appl. Environ. Microbiol.">
        <title>Lack of Overt Genome Reduction in the Bryostatin-Producing Bryozoan Symbiont "Candidatus Endobugula sertula".</title>
        <authorList>
            <person name="Miller I.J."/>
            <person name="Vanee N."/>
            <person name="Fong S.S."/>
            <person name="Lim-Fong G.E."/>
            <person name="Kwan J.C."/>
        </authorList>
    </citation>
    <scope>NUCLEOTIDE SEQUENCE [LARGE SCALE GENOMIC DNA]</scope>
    <source>
        <strain evidence="1">AB1-4</strain>
    </source>
</reference>
<protein>
    <submittedName>
        <fullName evidence="1">Uncharacterized protein</fullName>
    </submittedName>
</protein>
<accession>A0A1D2QN15</accession>
<evidence type="ECO:0000313" key="2">
    <source>
        <dbReference type="Proteomes" id="UP000242502"/>
    </source>
</evidence>
<dbReference type="EMBL" id="MDLC01000044">
    <property type="protein sequence ID" value="ODS22968.1"/>
    <property type="molecule type" value="Genomic_DNA"/>
</dbReference>
<gene>
    <name evidence="1" type="ORF">AB835_11230</name>
</gene>